<protein>
    <recommendedName>
        <fullName evidence="2 4">Alanine dehydrogenase</fullName>
        <ecNumber evidence="2 4">1.4.1.1</ecNumber>
    </recommendedName>
</protein>
<feature type="domain" description="Alanine dehydrogenase/pyridine nucleotide transhydrogenase NAD(H)-binding" evidence="9">
    <location>
        <begin position="149"/>
        <end position="298"/>
    </location>
</feature>
<dbReference type="InterPro" id="IPR008141">
    <property type="entry name" value="Ala_DH"/>
</dbReference>
<evidence type="ECO:0000259" key="10">
    <source>
        <dbReference type="SMART" id="SM01003"/>
    </source>
</evidence>
<gene>
    <name evidence="11" type="primary">ald</name>
    <name evidence="11" type="ORF">H2021_00795</name>
</gene>
<dbReference type="GO" id="GO:0046872">
    <property type="term" value="F:metal ion binding"/>
    <property type="evidence" value="ECO:0007669"/>
    <property type="project" value="UniProtKB-KW"/>
</dbReference>
<keyword evidence="8" id="KW-0479">Metal-binding</keyword>
<feature type="active site" description="Proton donor/acceptor" evidence="5">
    <location>
        <position position="96"/>
    </location>
</feature>
<feature type="binding site" evidence="7">
    <location>
        <position position="221"/>
    </location>
    <ligand>
        <name>NAD(+)</name>
        <dbReference type="ChEBI" id="CHEBI:57540"/>
    </ligand>
</feature>
<keyword evidence="7" id="KW-0547">Nucleotide-binding</keyword>
<evidence type="ECO:0000256" key="1">
    <source>
        <dbReference type="ARBA" id="ARBA00005689"/>
    </source>
</evidence>
<feature type="binding site" evidence="7">
    <location>
        <begin position="299"/>
        <end position="302"/>
    </location>
    <ligand>
        <name>NAD(+)</name>
        <dbReference type="ChEBI" id="CHEBI:57540"/>
    </ligand>
</feature>
<dbReference type="NCBIfam" id="TIGR00518">
    <property type="entry name" value="alaDH"/>
    <property type="match status" value="1"/>
</dbReference>
<evidence type="ECO:0000259" key="9">
    <source>
        <dbReference type="SMART" id="SM01002"/>
    </source>
</evidence>
<dbReference type="GO" id="GO:0000166">
    <property type="term" value="F:nucleotide binding"/>
    <property type="evidence" value="ECO:0007669"/>
    <property type="project" value="UniProtKB-KW"/>
</dbReference>
<dbReference type="SUPFAM" id="SSF52283">
    <property type="entry name" value="Formate/glycerate dehydrogenase catalytic domain-like"/>
    <property type="match status" value="1"/>
</dbReference>
<comment type="catalytic activity">
    <reaction evidence="4">
        <text>L-alanine + NAD(+) + H2O = pyruvate + NH4(+) + NADH + H(+)</text>
        <dbReference type="Rhea" id="RHEA:18405"/>
        <dbReference type="ChEBI" id="CHEBI:15361"/>
        <dbReference type="ChEBI" id="CHEBI:15377"/>
        <dbReference type="ChEBI" id="CHEBI:15378"/>
        <dbReference type="ChEBI" id="CHEBI:28938"/>
        <dbReference type="ChEBI" id="CHEBI:57540"/>
        <dbReference type="ChEBI" id="CHEBI:57945"/>
        <dbReference type="ChEBI" id="CHEBI:57972"/>
        <dbReference type="EC" id="1.4.1.1"/>
    </reaction>
</comment>
<dbReference type="InterPro" id="IPR007886">
    <property type="entry name" value="AlaDH/PNT_N"/>
</dbReference>
<dbReference type="GO" id="GO:0000286">
    <property type="term" value="F:alanine dehydrogenase activity"/>
    <property type="evidence" value="ECO:0007669"/>
    <property type="project" value="UniProtKB-UniRule"/>
</dbReference>
<sequence length="364" mass="38922">MNIGVPTEIKNNECRVALTPNSVKSLTNKNHSLFVQSGAGEAIGFSDESYAKSGATILETAKEIYANSELIVKVKEPMPSEFEYLTNEHTLFTYLHLAGNKKQALDLINTGVTGIAYETVTADDGSMPLLAPMSAIAGQLSIVVGSYHLLKPNKGMGTLIGSFGDVKPRVVTVIGAGVAGTQAIEQAIANKAIVRIIDLSKNRLDELKSKYGENNIEYIVSSDESIENALRDSDLVIGAVYVIGMEAPKVIKKSMLKSMKLGAVLVDISIDQGGCIESSRPTNHDNPTFIEEGIVHYCVTNMPGAVPLTATEALNQATLSYIHELADKGIDQALAQNTHLANGLNIQNGKAIHPAIREAMGLDF</sequence>
<dbReference type="EMBL" id="JACETM010000003">
    <property type="protein sequence ID" value="MBA4723731.1"/>
    <property type="molecule type" value="Genomic_DNA"/>
</dbReference>
<name>A0A838YQW3_9GAMM</name>
<feature type="binding site" evidence="6">
    <location>
        <position position="15"/>
    </location>
    <ligand>
        <name>substrate</name>
    </ligand>
</feature>
<feature type="binding site" evidence="8">
    <location>
        <position position="324"/>
    </location>
    <ligand>
        <name>Mg(2+)</name>
        <dbReference type="ChEBI" id="CHEBI:18420"/>
    </ligand>
</feature>
<dbReference type="SUPFAM" id="SSF51735">
    <property type="entry name" value="NAD(P)-binding Rossmann-fold domains"/>
    <property type="match status" value="1"/>
</dbReference>
<comment type="caution">
    <text evidence="11">The sequence shown here is derived from an EMBL/GenBank/DDBJ whole genome shotgun (WGS) entry which is preliminary data.</text>
</comment>
<dbReference type="EC" id="1.4.1.1" evidence="2 4"/>
<feature type="binding site" evidence="7">
    <location>
        <position position="198"/>
    </location>
    <ligand>
        <name>NAD(+)</name>
        <dbReference type="ChEBI" id="CHEBI:57540"/>
    </ligand>
</feature>
<keyword evidence="3 4" id="KW-0560">Oxidoreductase</keyword>
<evidence type="ECO:0000256" key="5">
    <source>
        <dbReference type="PIRSR" id="PIRSR000183-1"/>
    </source>
</evidence>
<feature type="binding site" evidence="7">
    <location>
        <begin position="268"/>
        <end position="271"/>
    </location>
    <ligand>
        <name>NAD(+)</name>
        <dbReference type="ChEBI" id="CHEBI:57540"/>
    </ligand>
</feature>
<evidence type="ECO:0000256" key="4">
    <source>
        <dbReference type="PIRNR" id="PIRNR000183"/>
    </source>
</evidence>
<dbReference type="GO" id="GO:0042853">
    <property type="term" value="P:L-alanine catabolic process"/>
    <property type="evidence" value="ECO:0007669"/>
    <property type="project" value="InterPro"/>
</dbReference>
<evidence type="ECO:0000313" key="11">
    <source>
        <dbReference type="EMBL" id="MBA4723731.1"/>
    </source>
</evidence>
<evidence type="ECO:0000256" key="6">
    <source>
        <dbReference type="PIRSR" id="PIRSR000183-2"/>
    </source>
</evidence>
<dbReference type="Proteomes" id="UP000585327">
    <property type="component" value="Unassembled WGS sequence"/>
</dbReference>
<dbReference type="PANTHER" id="PTHR42795">
    <property type="entry name" value="ALANINE DEHYDROGENASE"/>
    <property type="match status" value="1"/>
</dbReference>
<dbReference type="Pfam" id="PF05222">
    <property type="entry name" value="AlaDh_PNT_N"/>
    <property type="match status" value="1"/>
</dbReference>
<proteinExistence type="inferred from homology"/>
<dbReference type="PIRSF" id="PIRSF000183">
    <property type="entry name" value="Alanine_dh"/>
    <property type="match status" value="1"/>
</dbReference>
<dbReference type="Gene3D" id="3.40.50.720">
    <property type="entry name" value="NAD(P)-binding Rossmann-like Domain"/>
    <property type="match status" value="2"/>
</dbReference>
<dbReference type="GO" id="GO:0005886">
    <property type="term" value="C:plasma membrane"/>
    <property type="evidence" value="ECO:0007669"/>
    <property type="project" value="TreeGrafter"/>
</dbReference>
<feature type="binding site" evidence="7">
    <location>
        <position position="134"/>
    </location>
    <ligand>
        <name>NAD(+)</name>
        <dbReference type="ChEBI" id="CHEBI:57540"/>
    </ligand>
</feature>
<dbReference type="AlphaFoldDB" id="A0A838YQW3"/>
<dbReference type="InterPro" id="IPR036291">
    <property type="entry name" value="NAD(P)-bd_dom_sf"/>
</dbReference>
<evidence type="ECO:0000256" key="3">
    <source>
        <dbReference type="ARBA" id="ARBA00023002"/>
    </source>
</evidence>
<feature type="active site" description="Proton donor/acceptor" evidence="5">
    <location>
        <position position="271"/>
    </location>
</feature>
<comment type="similarity">
    <text evidence="1 4">Belongs to the AlaDH/PNT family.</text>
</comment>
<feature type="binding site" evidence="6">
    <location>
        <position position="75"/>
    </location>
    <ligand>
        <name>substrate</name>
    </ligand>
</feature>
<feature type="binding site" evidence="7">
    <location>
        <position position="203"/>
    </location>
    <ligand>
        <name>NAD(+)</name>
        <dbReference type="ChEBI" id="CHEBI:57540"/>
    </ligand>
</feature>
<feature type="binding site" evidence="7">
    <location>
        <position position="280"/>
    </location>
    <ligand>
        <name>NAD(+)</name>
        <dbReference type="ChEBI" id="CHEBI:57540"/>
    </ligand>
</feature>
<feature type="domain" description="Alanine dehydrogenase/pyridine nucleotide transhydrogenase N-terminal" evidence="10">
    <location>
        <begin position="4"/>
        <end position="137"/>
    </location>
</feature>
<dbReference type="Pfam" id="PF01262">
    <property type="entry name" value="AlaDh_PNT_C"/>
    <property type="match status" value="1"/>
</dbReference>
<evidence type="ECO:0000256" key="2">
    <source>
        <dbReference type="ARBA" id="ARBA00012897"/>
    </source>
</evidence>
<accession>A0A838YQW3</accession>
<keyword evidence="8" id="KW-0460">Magnesium</keyword>
<dbReference type="PANTHER" id="PTHR42795:SF1">
    <property type="entry name" value="ALANINE DEHYDROGENASE"/>
    <property type="match status" value="1"/>
</dbReference>
<dbReference type="SMART" id="SM01003">
    <property type="entry name" value="AlaDh_PNT_N"/>
    <property type="match status" value="1"/>
</dbReference>
<keyword evidence="4 7" id="KW-0520">NAD</keyword>
<organism evidence="11 12">
    <name type="scientific">SAR86 cluster bacterium</name>
    <dbReference type="NCBI Taxonomy" id="2030880"/>
    <lineage>
        <taxon>Bacteria</taxon>
        <taxon>Pseudomonadati</taxon>
        <taxon>Pseudomonadota</taxon>
        <taxon>Gammaproteobacteria</taxon>
        <taxon>SAR86 cluster</taxon>
    </lineage>
</organism>
<evidence type="ECO:0000256" key="8">
    <source>
        <dbReference type="PIRSR" id="PIRSR000183-4"/>
    </source>
</evidence>
<dbReference type="InterPro" id="IPR007698">
    <property type="entry name" value="AlaDH/PNT_NAD(H)-bd"/>
</dbReference>
<reference evidence="11 12" key="1">
    <citation type="submission" date="2020-06" db="EMBL/GenBank/DDBJ databases">
        <title>Dysbiosis in marine aquaculture revealed through microbiome analysis: reverse ecology for environmental sustainability.</title>
        <authorList>
            <person name="Haro-Moreno J.M."/>
            <person name="Coutinho F.H."/>
            <person name="Zaragoza-Solas A."/>
            <person name="Picazo A."/>
            <person name="Almagro-Moreno S."/>
            <person name="Lopez-Perez M."/>
        </authorList>
    </citation>
    <scope>NUCLEOTIDE SEQUENCE [LARGE SCALE GENOMIC DNA]</scope>
    <source>
        <strain evidence="11">MCMED-G42</strain>
    </source>
</reference>
<dbReference type="SMART" id="SM01002">
    <property type="entry name" value="AlaDh_PNT_C"/>
    <property type="match status" value="1"/>
</dbReference>
<comment type="cofactor">
    <cofactor evidence="8">
        <name>Mg(2+)</name>
        <dbReference type="ChEBI" id="CHEBI:18420"/>
    </cofactor>
    <text evidence="8">Binds 1 Mg(2+) ion per subunit.</text>
</comment>
<evidence type="ECO:0000256" key="7">
    <source>
        <dbReference type="PIRSR" id="PIRSR000183-3"/>
    </source>
</evidence>
<evidence type="ECO:0000313" key="12">
    <source>
        <dbReference type="Proteomes" id="UP000585327"/>
    </source>
</evidence>
<dbReference type="CDD" id="cd05305">
    <property type="entry name" value="L-AlaDH"/>
    <property type="match status" value="1"/>
</dbReference>